<evidence type="ECO:0000256" key="2">
    <source>
        <dbReference type="ARBA" id="ARBA00023015"/>
    </source>
</evidence>
<evidence type="ECO:0000256" key="4">
    <source>
        <dbReference type="ARBA" id="ARBA00023163"/>
    </source>
</evidence>
<dbReference type="GO" id="GO:0003677">
    <property type="term" value="F:DNA binding"/>
    <property type="evidence" value="ECO:0007669"/>
    <property type="project" value="UniProtKB-KW"/>
</dbReference>
<dbReference type="RefSeq" id="WP_104714074.1">
    <property type="nucleotide sequence ID" value="NZ_PTRA01000001.1"/>
</dbReference>
<dbReference type="OrthoDB" id="1098508at2"/>
<sequence length="121" mass="14194">MEELTRTEERVMQAIWDLDTPFFIKDLVERMPGKPPYNTLLSVVRILESKGFLGYKAYGRTYEYFAKIPKEDYRKSGFRKLLSDYFDGSTTSLLSFMAKEEQITSEQLEQLQKMIEGKNQA</sequence>
<proteinExistence type="inferred from homology"/>
<keyword evidence="6" id="KW-1185">Reference proteome</keyword>
<dbReference type="GO" id="GO:0045892">
    <property type="term" value="P:negative regulation of DNA-templated transcription"/>
    <property type="evidence" value="ECO:0007669"/>
    <property type="project" value="InterPro"/>
</dbReference>
<gene>
    <name evidence="5" type="ORF">C5O19_12220</name>
</gene>
<dbReference type="Gene3D" id="1.10.10.10">
    <property type="entry name" value="Winged helix-like DNA-binding domain superfamily/Winged helix DNA-binding domain"/>
    <property type="match status" value="1"/>
</dbReference>
<keyword evidence="3" id="KW-0238">DNA-binding</keyword>
<evidence type="ECO:0000256" key="1">
    <source>
        <dbReference type="ARBA" id="ARBA00011046"/>
    </source>
</evidence>
<organism evidence="5 6">
    <name type="scientific">Siphonobacter curvatus</name>
    <dbReference type="NCBI Taxonomy" id="2094562"/>
    <lineage>
        <taxon>Bacteria</taxon>
        <taxon>Pseudomonadati</taxon>
        <taxon>Bacteroidota</taxon>
        <taxon>Cytophagia</taxon>
        <taxon>Cytophagales</taxon>
        <taxon>Cytophagaceae</taxon>
        <taxon>Siphonobacter</taxon>
    </lineage>
</organism>
<reference evidence="6" key="1">
    <citation type="submission" date="2018-02" db="EMBL/GenBank/DDBJ databases">
        <title>Genome sequencing of Solimonas sp. HR-BB.</title>
        <authorList>
            <person name="Lee Y."/>
            <person name="Jeon C.O."/>
        </authorList>
    </citation>
    <scope>NUCLEOTIDE SEQUENCE [LARGE SCALE GENOMIC DNA]</scope>
    <source>
        <strain evidence="6">HR-U</strain>
    </source>
</reference>
<keyword evidence="4" id="KW-0804">Transcription</keyword>
<name>A0A2S7ITZ6_9BACT</name>
<dbReference type="AlphaFoldDB" id="A0A2S7ITZ6"/>
<dbReference type="InterPro" id="IPR005650">
    <property type="entry name" value="BlaI_family"/>
</dbReference>
<dbReference type="InterPro" id="IPR036388">
    <property type="entry name" value="WH-like_DNA-bd_sf"/>
</dbReference>
<accession>A0A2S7ITZ6</accession>
<comment type="caution">
    <text evidence="5">The sequence shown here is derived from an EMBL/GenBank/DDBJ whole genome shotgun (WGS) entry which is preliminary data.</text>
</comment>
<protein>
    <submittedName>
        <fullName evidence="5">CopY family transcriptional repressor</fullName>
    </submittedName>
</protein>
<dbReference type="EMBL" id="PTRA01000001">
    <property type="protein sequence ID" value="PQA61090.1"/>
    <property type="molecule type" value="Genomic_DNA"/>
</dbReference>
<evidence type="ECO:0000313" key="5">
    <source>
        <dbReference type="EMBL" id="PQA61090.1"/>
    </source>
</evidence>
<dbReference type="Pfam" id="PF03965">
    <property type="entry name" value="Penicillinase_R"/>
    <property type="match status" value="1"/>
</dbReference>
<dbReference type="InterPro" id="IPR036390">
    <property type="entry name" value="WH_DNA-bd_sf"/>
</dbReference>
<dbReference type="SUPFAM" id="SSF46785">
    <property type="entry name" value="Winged helix' DNA-binding domain"/>
    <property type="match status" value="1"/>
</dbReference>
<dbReference type="Gene3D" id="1.10.4040.10">
    <property type="entry name" value="Penicillinase repressor domain"/>
    <property type="match status" value="1"/>
</dbReference>
<keyword evidence="2" id="KW-0805">Transcription regulation</keyword>
<evidence type="ECO:0000256" key="3">
    <source>
        <dbReference type="ARBA" id="ARBA00023125"/>
    </source>
</evidence>
<comment type="similarity">
    <text evidence="1">Belongs to the BlaI transcriptional regulatory family.</text>
</comment>
<evidence type="ECO:0000313" key="6">
    <source>
        <dbReference type="Proteomes" id="UP000239590"/>
    </source>
</evidence>
<dbReference type="PIRSF" id="PIRSF019455">
    <property type="entry name" value="CopR_AtkY"/>
    <property type="match status" value="1"/>
</dbReference>
<dbReference type="Proteomes" id="UP000239590">
    <property type="component" value="Unassembled WGS sequence"/>
</dbReference>